<dbReference type="SUPFAM" id="SSF53955">
    <property type="entry name" value="Lysozyme-like"/>
    <property type="match status" value="1"/>
</dbReference>
<keyword evidence="3" id="KW-0328">Glycosyltransferase</keyword>
<evidence type="ECO:0000256" key="6">
    <source>
        <dbReference type="ARBA" id="ARBA00023268"/>
    </source>
</evidence>
<evidence type="ECO:0000256" key="4">
    <source>
        <dbReference type="ARBA" id="ARBA00022679"/>
    </source>
</evidence>
<dbReference type="SMART" id="SM00740">
    <property type="entry name" value="PASTA"/>
    <property type="match status" value="2"/>
</dbReference>
<evidence type="ECO:0000313" key="11">
    <source>
        <dbReference type="Proteomes" id="UP001645859"/>
    </source>
</evidence>
<keyword evidence="2" id="KW-0645">Protease</keyword>
<dbReference type="PANTHER" id="PTHR32282:SF33">
    <property type="entry name" value="PEPTIDOGLYCAN GLYCOSYLTRANSFERASE"/>
    <property type="match status" value="1"/>
</dbReference>
<organism evidence="10 11">
    <name type="scientific">Leucobacter chromiireducens subsp. solipictus</name>
    <dbReference type="NCBI Taxonomy" id="398235"/>
    <lineage>
        <taxon>Bacteria</taxon>
        <taxon>Bacillati</taxon>
        <taxon>Actinomycetota</taxon>
        <taxon>Actinomycetes</taxon>
        <taxon>Micrococcales</taxon>
        <taxon>Microbacteriaceae</taxon>
        <taxon>Leucobacter</taxon>
    </lineage>
</organism>
<evidence type="ECO:0000256" key="7">
    <source>
        <dbReference type="ARBA" id="ARBA00034000"/>
    </source>
</evidence>
<dbReference type="PROSITE" id="PS51178">
    <property type="entry name" value="PASTA"/>
    <property type="match status" value="1"/>
</dbReference>
<evidence type="ECO:0000256" key="8">
    <source>
        <dbReference type="ARBA" id="ARBA00049902"/>
    </source>
</evidence>
<evidence type="ECO:0000256" key="5">
    <source>
        <dbReference type="ARBA" id="ARBA00022801"/>
    </source>
</evidence>
<evidence type="ECO:0000256" key="3">
    <source>
        <dbReference type="ARBA" id="ARBA00022676"/>
    </source>
</evidence>
<reference evidence="10 11" key="1">
    <citation type="submission" date="2018-09" db="EMBL/GenBank/DDBJ databases">
        <title>Comparative genomics of Leucobacter spp.</title>
        <authorList>
            <person name="Reis A.C."/>
            <person name="Kolvenbach B.A."/>
            <person name="Corvini P.F.X."/>
            <person name="Nunes O.C."/>
        </authorList>
    </citation>
    <scope>NUCLEOTIDE SEQUENCE [LARGE SCALE GENOMIC DNA]</scope>
    <source>
        <strain evidence="10 11">TAN 31504</strain>
    </source>
</reference>
<keyword evidence="11" id="KW-1185">Reference proteome</keyword>
<keyword evidence="1" id="KW-0121">Carboxypeptidase</keyword>
<comment type="caution">
    <text evidence="10">The sequence shown here is derived from an EMBL/GenBank/DDBJ whole genome shotgun (WGS) entry which is preliminary data.</text>
</comment>
<dbReference type="Gene3D" id="3.30.10.20">
    <property type="match status" value="2"/>
</dbReference>
<dbReference type="Pfam" id="PF00905">
    <property type="entry name" value="Transpeptidase"/>
    <property type="match status" value="1"/>
</dbReference>
<comment type="catalytic activity">
    <reaction evidence="7">
        <text>Preferential cleavage: (Ac)2-L-Lys-D-Ala-|-D-Ala. Also transpeptidation of peptidyl-alanyl moieties that are N-acyl substituents of D-alanine.</text>
        <dbReference type="EC" id="3.4.16.4"/>
    </reaction>
</comment>
<dbReference type="InterPro" id="IPR012338">
    <property type="entry name" value="Beta-lactam/transpept-like"/>
</dbReference>
<sequence length="865" mass="91680">MRSLKPRSAGGALGGILGAVAMSAIAGVLVTAAVTPVVALSGTAANSAIEIFDSLPNHLDPGQLAEPSTLWATGSDGVDYKLAEFYDQDRETVAWDDISQFVKDAAVAEEDPRFYTHGGVDMLATARAVLQNAAGKDLSGASTITMQYVRNVLVQEAYAIPDEDERKKAYKDAMRQDMDRKLKEMKLAISIEKKYPKDEILLGYLNIALFGRTIYGIESAAQYYYSTSAKDLSLAQAASLVAIVNNPSVYQIDVPENIPANEERRNKILDSMLGHGKITQAQHDEAKATPVEPAIKPRVAGCVVAEQNFGVGHFCDYVQRYIKQDPNFGETPQEREFNFSRGGYQIHTTIDLDMQAAGNEATRANVPAIMDGIDAGSASSSIEVGTGRVLTMVQNRPFSNVPEVLESDPTYSAINYNTDYEYGGSSGFQVGSTFKAVTLAEWIRTGHSVRDVVNVNSRTVQENSLPAKCMTDGVYGFGSFPFTNDNEGTRGNQTVLTAIAKSVNGGLISMQQKMDLCDTFETAKKLGIHRASDQTNEDLPTYGTRELSMVPSNVYGGIDEIAPITMAAAYGAFAGDGTVCTPVPIDRIEDTNGKEVPFTKSTCSEALAPEVAAGVAYALEYTVNNGLAGHARSAYGTPHLAKTGTTDFVVDNWTVGASTRVATATWVGNAGPVQKWDGTWGRVSTQGFGGLDKADTWIWPAIMNTADAKYGGDAFPEPNTSSTQATMVAVPEVKGKTFDEASSLLAQQGFNVSDGGEIDSSVAKDLIASSDPAAGSSIPQGSGVTLYRSNGEASPIPDGLVGATGNAAKSTLEGAGFSNVDFTCEAGGKADPKKHKVVSVSPESGSEARVSGTVTLTLSCGKDKD</sequence>
<dbReference type="InterPro" id="IPR023346">
    <property type="entry name" value="Lysozyme-like_dom_sf"/>
</dbReference>
<evidence type="ECO:0000259" key="9">
    <source>
        <dbReference type="PROSITE" id="PS51178"/>
    </source>
</evidence>
<gene>
    <name evidence="10" type="ORF">D3230_04830</name>
</gene>
<keyword evidence="6" id="KW-0511">Multifunctional enzyme</keyword>
<dbReference type="Gene3D" id="3.40.710.10">
    <property type="entry name" value="DD-peptidase/beta-lactamase superfamily"/>
    <property type="match status" value="1"/>
</dbReference>
<comment type="catalytic activity">
    <reaction evidence="8">
        <text>[GlcNAc-(1-&gt;4)-Mur2Ac(oyl-L-Ala-gamma-D-Glu-L-Lys-D-Ala-D-Ala)](n)-di-trans,octa-cis-undecaprenyl diphosphate + beta-D-GlcNAc-(1-&gt;4)-Mur2Ac(oyl-L-Ala-gamma-D-Glu-L-Lys-D-Ala-D-Ala)-di-trans,octa-cis-undecaprenyl diphosphate = [GlcNAc-(1-&gt;4)-Mur2Ac(oyl-L-Ala-gamma-D-Glu-L-Lys-D-Ala-D-Ala)](n+1)-di-trans,octa-cis-undecaprenyl diphosphate + di-trans,octa-cis-undecaprenyl diphosphate + H(+)</text>
        <dbReference type="Rhea" id="RHEA:23708"/>
        <dbReference type="Rhea" id="RHEA-COMP:9602"/>
        <dbReference type="Rhea" id="RHEA-COMP:9603"/>
        <dbReference type="ChEBI" id="CHEBI:15378"/>
        <dbReference type="ChEBI" id="CHEBI:58405"/>
        <dbReference type="ChEBI" id="CHEBI:60033"/>
        <dbReference type="ChEBI" id="CHEBI:78435"/>
        <dbReference type="EC" id="2.4.99.28"/>
    </reaction>
</comment>
<evidence type="ECO:0000313" key="10">
    <source>
        <dbReference type="EMBL" id="MBL3678621.1"/>
    </source>
</evidence>
<dbReference type="Pfam" id="PF03793">
    <property type="entry name" value="PASTA"/>
    <property type="match status" value="1"/>
</dbReference>
<evidence type="ECO:0000256" key="1">
    <source>
        <dbReference type="ARBA" id="ARBA00022645"/>
    </source>
</evidence>
<dbReference type="InterPro" id="IPR005543">
    <property type="entry name" value="PASTA_dom"/>
</dbReference>
<feature type="domain" description="PASTA" evidence="9">
    <location>
        <begin position="724"/>
        <end position="790"/>
    </location>
</feature>
<dbReference type="Gene3D" id="1.10.3810.10">
    <property type="entry name" value="Biosynthetic peptidoglycan transglycosylase-like"/>
    <property type="match status" value="1"/>
</dbReference>
<dbReference type="InterPro" id="IPR001460">
    <property type="entry name" value="PCN-bd_Tpept"/>
</dbReference>
<dbReference type="CDD" id="cd06577">
    <property type="entry name" value="PASTA_pknB"/>
    <property type="match status" value="2"/>
</dbReference>
<protein>
    <submittedName>
        <fullName evidence="10">PASTA domain-containing protein</fullName>
    </submittedName>
</protein>
<dbReference type="InterPro" id="IPR001264">
    <property type="entry name" value="Glyco_trans_51"/>
</dbReference>
<dbReference type="EMBL" id="QYAC01000002">
    <property type="protein sequence ID" value="MBL3678621.1"/>
    <property type="molecule type" value="Genomic_DNA"/>
</dbReference>
<name>A0ABS1SE35_9MICO</name>
<evidence type="ECO:0000256" key="2">
    <source>
        <dbReference type="ARBA" id="ARBA00022670"/>
    </source>
</evidence>
<accession>A0ABS1SE35</accession>
<dbReference type="InterPro" id="IPR036950">
    <property type="entry name" value="PBP_transglycosylase"/>
</dbReference>
<dbReference type="Proteomes" id="UP001645859">
    <property type="component" value="Unassembled WGS sequence"/>
</dbReference>
<keyword evidence="5" id="KW-0378">Hydrolase</keyword>
<proteinExistence type="predicted"/>
<dbReference type="Pfam" id="PF00912">
    <property type="entry name" value="Transgly"/>
    <property type="match status" value="1"/>
</dbReference>
<dbReference type="SUPFAM" id="SSF56601">
    <property type="entry name" value="beta-lactamase/transpeptidase-like"/>
    <property type="match status" value="1"/>
</dbReference>
<dbReference type="PANTHER" id="PTHR32282">
    <property type="entry name" value="BINDING PROTEIN TRANSPEPTIDASE, PUTATIVE-RELATED"/>
    <property type="match status" value="1"/>
</dbReference>
<keyword evidence="4" id="KW-0808">Transferase</keyword>
<dbReference type="InterPro" id="IPR050396">
    <property type="entry name" value="Glycosyltr_51/Transpeptidase"/>
</dbReference>